<dbReference type="GO" id="GO:0005886">
    <property type="term" value="C:plasma membrane"/>
    <property type="evidence" value="ECO:0007669"/>
    <property type="project" value="TreeGrafter"/>
</dbReference>
<dbReference type="PANTHER" id="PTHR30336">
    <property type="entry name" value="INNER MEMBRANE PROTEIN, PROBABLE PERMEASE"/>
    <property type="match status" value="1"/>
</dbReference>
<dbReference type="Gene3D" id="3.40.50.620">
    <property type="entry name" value="HUPs"/>
    <property type="match status" value="1"/>
</dbReference>
<dbReference type="InterPro" id="IPR003848">
    <property type="entry name" value="DUF218"/>
</dbReference>
<dbReference type="InterPro" id="IPR014729">
    <property type="entry name" value="Rossmann-like_a/b/a_fold"/>
</dbReference>
<dbReference type="CDD" id="cd06259">
    <property type="entry name" value="YdcF-like"/>
    <property type="match status" value="1"/>
</dbReference>
<dbReference type="Pfam" id="PF02698">
    <property type="entry name" value="DUF218"/>
    <property type="match status" value="1"/>
</dbReference>
<comment type="caution">
    <text evidence="2">The sequence shown here is derived from an EMBL/GenBank/DDBJ whole genome shotgun (WGS) entry which is preliminary data.</text>
</comment>
<accession>A0A1B6VK69</accession>
<feature type="domain" description="DUF218" evidence="1">
    <location>
        <begin position="43"/>
        <end position="163"/>
    </location>
</feature>
<evidence type="ECO:0000313" key="2">
    <source>
        <dbReference type="EMBL" id="OAJ67377.1"/>
    </source>
</evidence>
<gene>
    <name evidence="2" type="ORF">A0123_01976</name>
</gene>
<proteinExistence type="predicted"/>
<name>A0A1B6VK69_9PROT</name>
<dbReference type="InterPro" id="IPR051599">
    <property type="entry name" value="Cell_Envelope_Assoc"/>
</dbReference>
<dbReference type="EMBL" id="LUTU01000008">
    <property type="protein sequence ID" value="OAJ67377.1"/>
    <property type="molecule type" value="Genomic_DNA"/>
</dbReference>
<evidence type="ECO:0000313" key="3">
    <source>
        <dbReference type="Proteomes" id="UP000077786"/>
    </source>
</evidence>
<reference evidence="2 3" key="1">
    <citation type="submission" date="2016-03" db="EMBL/GenBank/DDBJ databases">
        <title>Draft genome sequence of Gluconobacter cerinus strain CECT 9110.</title>
        <authorList>
            <person name="Sainz F."/>
            <person name="Mas A."/>
            <person name="Torija M.J."/>
        </authorList>
    </citation>
    <scope>NUCLEOTIDE SEQUENCE [LARGE SCALE GENOMIC DNA]</scope>
    <source>
        <strain evidence="2 3">CECT 9110</strain>
    </source>
</reference>
<dbReference type="AlphaFoldDB" id="A0A1B6VK69"/>
<sequence length="193" mass="21063">MTLWWGKRIAAVALAGGIVCASWCTCVAVTGVRASANPAEMGVIFGTAVTDAGVPKPALQDRLETGLSLWKEKRVRELMVSGAVETSNHQDEAEIMAHWLENHGVPAEAIIVDSQGNNTWLTAVHVAQEAPEGAVVVSQWFHIMRAEWALRHAGVKDVSGAYPKVFRLPELYYLFREAVALPAYWMTKPSPAQ</sequence>
<dbReference type="PATRIC" id="fig|38307.3.peg.2036"/>
<protein>
    <recommendedName>
        <fullName evidence="1">DUF218 domain-containing protein</fullName>
    </recommendedName>
</protein>
<dbReference type="RefSeq" id="WP_232309177.1">
    <property type="nucleotide sequence ID" value="NZ_LUTU01000008.1"/>
</dbReference>
<evidence type="ECO:0000259" key="1">
    <source>
        <dbReference type="Pfam" id="PF02698"/>
    </source>
</evidence>
<dbReference type="PANTHER" id="PTHR30336:SF20">
    <property type="entry name" value="DUF218 DOMAIN-CONTAINING PROTEIN"/>
    <property type="match status" value="1"/>
</dbReference>
<organism evidence="2 3">
    <name type="scientific">Gluconobacter cerinus</name>
    <dbReference type="NCBI Taxonomy" id="38307"/>
    <lineage>
        <taxon>Bacteria</taxon>
        <taxon>Pseudomonadati</taxon>
        <taxon>Pseudomonadota</taxon>
        <taxon>Alphaproteobacteria</taxon>
        <taxon>Acetobacterales</taxon>
        <taxon>Acetobacteraceae</taxon>
        <taxon>Gluconobacter</taxon>
    </lineage>
</organism>
<dbReference type="Proteomes" id="UP000077786">
    <property type="component" value="Unassembled WGS sequence"/>
</dbReference>